<proteinExistence type="predicted"/>
<protein>
    <submittedName>
        <fullName evidence="1">Uncharacterized protein</fullName>
    </submittedName>
</protein>
<reference evidence="1 2" key="1">
    <citation type="submission" date="2021-06" db="EMBL/GenBank/DDBJ databases">
        <title>Bacillus sp. RD4P76, an endophyte from a halophyte.</title>
        <authorList>
            <person name="Sun J.-Q."/>
        </authorList>
    </citation>
    <scope>NUCLEOTIDE SEQUENCE [LARGE SCALE GENOMIC DNA]</scope>
    <source>
        <strain evidence="1 2">JCM 17098</strain>
    </source>
</reference>
<dbReference type="EMBL" id="JAHQCR010000091">
    <property type="protein sequence ID" value="MBU9724366.1"/>
    <property type="molecule type" value="Genomic_DNA"/>
</dbReference>
<keyword evidence="2" id="KW-1185">Reference proteome</keyword>
<name>A0ABS6K1Y0_9BACI</name>
<gene>
    <name evidence="1" type="ORF">KS407_23345</name>
</gene>
<evidence type="ECO:0000313" key="2">
    <source>
        <dbReference type="Proteomes" id="UP000790580"/>
    </source>
</evidence>
<comment type="caution">
    <text evidence="1">The sequence shown here is derived from an EMBL/GenBank/DDBJ whole genome shotgun (WGS) entry which is preliminary data.</text>
</comment>
<sequence length="62" mass="6874">MDGGLGSEMLYLIILIPGNIAILTDLGSITSNLPLLPCFIDRFDADIFKSVGITLFYRQFCF</sequence>
<accession>A0ABS6K1Y0</accession>
<dbReference type="Proteomes" id="UP000790580">
    <property type="component" value="Unassembled WGS sequence"/>
</dbReference>
<organism evidence="1 2">
    <name type="scientific">Evansella alkalicola</name>
    <dbReference type="NCBI Taxonomy" id="745819"/>
    <lineage>
        <taxon>Bacteria</taxon>
        <taxon>Bacillati</taxon>
        <taxon>Bacillota</taxon>
        <taxon>Bacilli</taxon>
        <taxon>Bacillales</taxon>
        <taxon>Bacillaceae</taxon>
        <taxon>Evansella</taxon>
    </lineage>
</organism>
<dbReference type="RefSeq" id="WP_140355045.1">
    <property type="nucleotide sequence ID" value="NZ_JAHQCR010000091.1"/>
</dbReference>
<evidence type="ECO:0000313" key="1">
    <source>
        <dbReference type="EMBL" id="MBU9724366.1"/>
    </source>
</evidence>